<dbReference type="InterPro" id="IPR017850">
    <property type="entry name" value="Alkaline_phosphatase_core_sf"/>
</dbReference>
<proteinExistence type="predicted"/>
<dbReference type="EC" id="3.1.4.1" evidence="1"/>
<dbReference type="PANTHER" id="PTHR10151:SF120">
    <property type="entry name" value="BIS(5'-ADENOSYL)-TRIPHOSPHATASE"/>
    <property type="match status" value="1"/>
</dbReference>
<reference evidence="1 2" key="1">
    <citation type="journal article" date="2009" name="Stand. Genomic Sci.">
        <title>Complete genome sequence of Rhodothermus marinus type strain (R-10).</title>
        <authorList>
            <person name="Nolan M."/>
            <person name="Tindall B.J."/>
            <person name="Pomrenke H."/>
            <person name="Lapidus A."/>
            <person name="Copeland A."/>
            <person name="Glavina Del Rio T."/>
            <person name="Lucas S."/>
            <person name="Chen F."/>
            <person name="Tice H."/>
            <person name="Cheng J.F."/>
            <person name="Saunders E."/>
            <person name="Han C."/>
            <person name="Bruce D."/>
            <person name="Goodwin L."/>
            <person name="Chain P."/>
            <person name="Pitluck S."/>
            <person name="Ovchinikova G."/>
            <person name="Pati A."/>
            <person name="Ivanova N."/>
            <person name="Mavromatis K."/>
            <person name="Chen A."/>
            <person name="Palaniappan K."/>
            <person name="Land M."/>
            <person name="Hauser L."/>
            <person name="Chang Y.J."/>
            <person name="Jeffries C.D."/>
            <person name="Brettin T."/>
            <person name="Goker M."/>
            <person name="Bristow J."/>
            <person name="Eisen J.A."/>
            <person name="Markowitz V."/>
            <person name="Hugenholtz P."/>
            <person name="Kyrpides N.C."/>
            <person name="Klenk H.P."/>
            <person name="Detter J.C."/>
        </authorList>
    </citation>
    <scope>NUCLEOTIDE SEQUENCE [LARGE SCALE GENOMIC DNA]</scope>
    <source>
        <strain evidence="2">ATCC 43812 / DSM 4252 / R-10</strain>
    </source>
</reference>
<dbReference type="PANTHER" id="PTHR10151">
    <property type="entry name" value="ECTONUCLEOTIDE PYROPHOSPHATASE/PHOSPHODIESTERASE"/>
    <property type="match status" value="1"/>
</dbReference>
<evidence type="ECO:0000313" key="1">
    <source>
        <dbReference type="EMBL" id="ACY47304.1"/>
    </source>
</evidence>
<dbReference type="CDD" id="cd16018">
    <property type="entry name" value="Enpp"/>
    <property type="match status" value="1"/>
</dbReference>
<dbReference type="RefSeq" id="WP_012842916.1">
    <property type="nucleotide sequence ID" value="NC_013501.1"/>
</dbReference>
<dbReference type="PROSITE" id="PS51257">
    <property type="entry name" value="PROKAR_LIPOPROTEIN"/>
    <property type="match status" value="1"/>
</dbReference>
<accession>D0ME80</accession>
<organism evidence="1 2">
    <name type="scientific">Rhodothermus marinus (strain ATCC 43812 / DSM 4252 / R-10)</name>
    <name type="common">Rhodothermus obamensis</name>
    <dbReference type="NCBI Taxonomy" id="518766"/>
    <lineage>
        <taxon>Bacteria</taxon>
        <taxon>Pseudomonadati</taxon>
        <taxon>Rhodothermota</taxon>
        <taxon>Rhodothermia</taxon>
        <taxon>Rhodothermales</taxon>
        <taxon>Rhodothermaceae</taxon>
        <taxon>Rhodothermus</taxon>
    </lineage>
</organism>
<dbReference type="Pfam" id="PF01663">
    <property type="entry name" value="Phosphodiest"/>
    <property type="match status" value="1"/>
</dbReference>
<dbReference type="SUPFAM" id="SSF53649">
    <property type="entry name" value="Alkaline phosphatase-like"/>
    <property type="match status" value="1"/>
</dbReference>
<dbReference type="HOGENOM" id="CLU_017594_1_1_10"/>
<evidence type="ECO:0000313" key="2">
    <source>
        <dbReference type="Proteomes" id="UP000002221"/>
    </source>
</evidence>
<dbReference type="KEGG" id="rmr:Rmar_0400"/>
<protein>
    <submittedName>
        <fullName evidence="1">Phosphodiesterase I</fullName>
        <ecNumber evidence="1">3.1.4.1</ecNumber>
    </submittedName>
</protein>
<dbReference type="InterPro" id="IPR002591">
    <property type="entry name" value="Phosphodiest/P_Trfase"/>
</dbReference>
<keyword evidence="1" id="KW-0378">Hydrolase</keyword>
<dbReference type="EMBL" id="CP001807">
    <property type="protein sequence ID" value="ACY47304.1"/>
    <property type="molecule type" value="Genomic_DNA"/>
</dbReference>
<dbReference type="Gene3D" id="3.40.720.10">
    <property type="entry name" value="Alkaline Phosphatase, subunit A"/>
    <property type="match status" value="1"/>
</dbReference>
<name>D0ME80_RHOM4</name>
<keyword evidence="2" id="KW-1185">Reference proteome</keyword>
<dbReference type="AlphaFoldDB" id="D0ME80"/>
<sequence>MNRHAAVLRLVLLATLLVGWLTGCRTTRTTPVDDGPPPLLLISIDGFRADYLDRYEPPTLTALAREGVRAEALIPVFPSLTFPNHYTIVTGLYPDHHGIVANTMFDSTLGWFRLSDRDAVSDGRWWRDGEPIWVTAERQGLRTATYFWPGSEAEIRGVRPTYWVPYDGSIPGETRVRQVLEWLDLPDSLRPRFLTLYFSEVDHAGHEHGPDAPEVAEAVQRVDGYLRLLVDGLRARGLLDRVNLLIVSDHGMTATSRERVIFLDDYIALDDVQVVNWSPVLMLTPRPGRLETVLQALREAHPHLHVYRKAELPAHLHFGTHPRIPPIVGLADEGWTITTRARFEQQPDRFPMGMHGYDPTLPSMHGILIAHGPAFARGRVVPPVENIHLYALMCRLLGITPAPNDGSPEATELLLALETSAP</sequence>
<dbReference type="GO" id="GO:0004528">
    <property type="term" value="F:phosphodiesterase I activity"/>
    <property type="evidence" value="ECO:0007669"/>
    <property type="project" value="UniProtKB-EC"/>
</dbReference>
<dbReference type="STRING" id="518766.Rmar_0400"/>
<dbReference type="Proteomes" id="UP000002221">
    <property type="component" value="Chromosome"/>
</dbReference>
<dbReference type="Gene3D" id="3.30.1360.180">
    <property type="match status" value="1"/>
</dbReference>
<dbReference type="eggNOG" id="COG1524">
    <property type="taxonomic scope" value="Bacteria"/>
</dbReference>
<dbReference type="OrthoDB" id="9779418at2"/>
<gene>
    <name evidence="1" type="ordered locus">Rmar_0400</name>
</gene>